<accession>A0ABV5J2B9</accession>
<organism evidence="2 3">
    <name type="scientific">Echinicola jeungdonensis</name>
    <dbReference type="NCBI Taxonomy" id="709343"/>
    <lineage>
        <taxon>Bacteria</taxon>
        <taxon>Pseudomonadati</taxon>
        <taxon>Bacteroidota</taxon>
        <taxon>Cytophagia</taxon>
        <taxon>Cytophagales</taxon>
        <taxon>Cyclobacteriaceae</taxon>
        <taxon>Echinicola</taxon>
    </lineage>
</organism>
<dbReference type="Pfam" id="PF13602">
    <property type="entry name" value="ADH_zinc_N_2"/>
    <property type="match status" value="1"/>
</dbReference>
<gene>
    <name evidence="2" type="ORF">ACFFUR_01000</name>
</gene>
<dbReference type="Gene3D" id="3.40.50.720">
    <property type="entry name" value="NAD(P)-binding Rossmann-like Domain"/>
    <property type="match status" value="1"/>
</dbReference>
<evidence type="ECO:0000259" key="1">
    <source>
        <dbReference type="SMART" id="SM00829"/>
    </source>
</evidence>
<sequence>MKAATHSQYGPPEVLKIVDIPQPQPKPGEILVRVKACTINRTDCANLLAKPFIMRFFNGLFSPRNPIPGTDFAGIVEDVGRNVKKFKVGERVFGFDDGGLSSQAEFLVISAKKAIHQIPSNCSFDTAIASVEGAHYALNFINKVKVKPGDKVLINGGTGAIGSALVQFSKNKGAILTAVCRAEHFEKMKILGADKVIDYTKEDFTEDNDLYEYIFDSVGKSTFFKCKKILKKTGTYISSELGPFVQNPFLSFATPLVKRKQVRFPIPFHPEKSLEQMAQLIQEGKFKPLIDRVYPLEKVKEAYEYVLTGQKVGNVILKMD</sequence>
<dbReference type="PANTHER" id="PTHR44013">
    <property type="entry name" value="ZINC-TYPE ALCOHOL DEHYDROGENASE-LIKE PROTEIN C16A3.02C"/>
    <property type="match status" value="1"/>
</dbReference>
<dbReference type="CDD" id="cd08267">
    <property type="entry name" value="MDR1"/>
    <property type="match status" value="1"/>
</dbReference>
<dbReference type="InterPro" id="IPR052733">
    <property type="entry name" value="Chloroplast_QOR"/>
</dbReference>
<reference evidence="2 3" key="1">
    <citation type="submission" date="2024-09" db="EMBL/GenBank/DDBJ databases">
        <authorList>
            <person name="Sun Q."/>
            <person name="Mori K."/>
        </authorList>
    </citation>
    <scope>NUCLEOTIDE SEQUENCE [LARGE SCALE GENOMIC DNA]</scope>
    <source>
        <strain evidence="2 3">CECT 7682</strain>
    </source>
</reference>
<dbReference type="PANTHER" id="PTHR44013:SF1">
    <property type="entry name" value="ZINC-TYPE ALCOHOL DEHYDROGENASE-LIKE PROTEIN C16A3.02C"/>
    <property type="match status" value="1"/>
</dbReference>
<dbReference type="Gene3D" id="3.90.180.10">
    <property type="entry name" value="Medium-chain alcohol dehydrogenases, catalytic domain"/>
    <property type="match status" value="1"/>
</dbReference>
<dbReference type="Pfam" id="PF08240">
    <property type="entry name" value="ADH_N"/>
    <property type="match status" value="1"/>
</dbReference>
<dbReference type="Proteomes" id="UP001589654">
    <property type="component" value="Unassembled WGS sequence"/>
</dbReference>
<dbReference type="InterPro" id="IPR011032">
    <property type="entry name" value="GroES-like_sf"/>
</dbReference>
<dbReference type="SUPFAM" id="SSF51735">
    <property type="entry name" value="NAD(P)-binding Rossmann-fold domains"/>
    <property type="match status" value="1"/>
</dbReference>
<name>A0ABV5J2B9_9BACT</name>
<protein>
    <submittedName>
        <fullName evidence="2">NAD(P)-dependent alcohol dehydrogenase</fullName>
    </submittedName>
</protein>
<dbReference type="InterPro" id="IPR020843">
    <property type="entry name" value="ER"/>
</dbReference>
<evidence type="ECO:0000313" key="3">
    <source>
        <dbReference type="Proteomes" id="UP001589654"/>
    </source>
</evidence>
<proteinExistence type="predicted"/>
<dbReference type="InterPro" id="IPR013154">
    <property type="entry name" value="ADH-like_N"/>
</dbReference>
<comment type="caution">
    <text evidence="2">The sequence shown here is derived from an EMBL/GenBank/DDBJ whole genome shotgun (WGS) entry which is preliminary data.</text>
</comment>
<dbReference type="SUPFAM" id="SSF50129">
    <property type="entry name" value="GroES-like"/>
    <property type="match status" value="1"/>
</dbReference>
<feature type="domain" description="Enoyl reductase (ER)" evidence="1">
    <location>
        <begin position="10"/>
        <end position="317"/>
    </location>
</feature>
<dbReference type="RefSeq" id="WP_290246236.1">
    <property type="nucleotide sequence ID" value="NZ_JAUFQT010000001.1"/>
</dbReference>
<dbReference type="EMBL" id="JBHMEW010000007">
    <property type="protein sequence ID" value="MFB9210370.1"/>
    <property type="molecule type" value="Genomic_DNA"/>
</dbReference>
<evidence type="ECO:0000313" key="2">
    <source>
        <dbReference type="EMBL" id="MFB9210370.1"/>
    </source>
</evidence>
<dbReference type="InterPro" id="IPR036291">
    <property type="entry name" value="NAD(P)-bd_dom_sf"/>
</dbReference>
<keyword evidence="3" id="KW-1185">Reference proteome</keyword>
<dbReference type="SMART" id="SM00829">
    <property type="entry name" value="PKS_ER"/>
    <property type="match status" value="1"/>
</dbReference>